<dbReference type="GO" id="GO:0003677">
    <property type="term" value="F:DNA binding"/>
    <property type="evidence" value="ECO:0007669"/>
    <property type="project" value="UniProtKB-KW"/>
</dbReference>
<keyword evidence="2" id="KW-0238">DNA-binding</keyword>
<keyword evidence="3" id="KW-0540">Nuclease</keyword>
<dbReference type="InterPro" id="IPR044946">
    <property type="entry name" value="Restrct_endonuc_typeI_TRD_sf"/>
</dbReference>
<dbReference type="GO" id="GO:0009307">
    <property type="term" value="P:DNA restriction-modification system"/>
    <property type="evidence" value="ECO:0007669"/>
    <property type="project" value="UniProtKB-KW"/>
</dbReference>
<sequence>MTELPDGWARVALEDLAEPERGSITDGPFGSNLTSAHYTEDGPRVVRLQNIGDGTFRHADAHISPEHFASLRKHEVRAGDLLVASLGDNLPRACLAPDDLGPAIVKADCIRVRLGPQADARWVTYAMQLPATRRWATDRLHGVGRQRLGLKLIRQIPVVLPPLAEQHRIVEILEGHLSRLDAADASIRLGVRRAPSMVDASAIGLLIPRLGSSGVESVANDVLPDLPPGWRWSTLGAESEVVGGVTKDTKKQSDPNLPSVPYLRVANVQRATLDLTHVHEIRVPAARAEQLRLRSGDVLLNEGGDRDKLARGWVWEGQIENCIHQNHVFRARPHDTVLPIWLAWCANTYGTRWAQRHGRQSVNLASISLSTIRQLPIPVAPLDHQSQAVARIEAARSRAMDLVQSAGVVAARSTALRRGLLDAAFSGRLTGHDSDLDRAEEAITA</sequence>
<keyword evidence="3" id="KW-0255">Endonuclease</keyword>
<dbReference type="CDD" id="cd17253">
    <property type="entry name" value="RMtype1_S_Eco933I-TRD2-CR2_like"/>
    <property type="match status" value="1"/>
</dbReference>
<dbReference type="InterPro" id="IPR051212">
    <property type="entry name" value="Type-I_RE_S_subunit"/>
</dbReference>
<dbReference type="EMBL" id="PYHR01000002">
    <property type="protein sequence ID" value="PWD51856.1"/>
    <property type="molecule type" value="Genomic_DNA"/>
</dbReference>
<evidence type="ECO:0000256" key="1">
    <source>
        <dbReference type="ARBA" id="ARBA00022747"/>
    </source>
</evidence>
<reference evidence="3 4" key="1">
    <citation type="submission" date="2018-03" db="EMBL/GenBank/DDBJ databases">
        <title>Genome assembly of novel Miniimonas species PCH200.</title>
        <authorList>
            <person name="Thakur V."/>
            <person name="Kumar V."/>
            <person name="Singh D."/>
        </authorList>
    </citation>
    <scope>NUCLEOTIDE SEQUENCE [LARGE SCALE GENOMIC DNA]</scope>
    <source>
        <strain evidence="3 4">PCH200</strain>
    </source>
</reference>
<name>A0A2U1ZXZ0_9MICO</name>
<dbReference type="PANTHER" id="PTHR43140">
    <property type="entry name" value="TYPE-1 RESTRICTION ENZYME ECOKI SPECIFICITY PROTEIN"/>
    <property type="match status" value="1"/>
</dbReference>
<comment type="caution">
    <text evidence="3">The sequence shown here is derived from an EMBL/GenBank/DDBJ whole genome shotgun (WGS) entry which is preliminary data.</text>
</comment>
<evidence type="ECO:0000256" key="2">
    <source>
        <dbReference type="ARBA" id="ARBA00023125"/>
    </source>
</evidence>
<keyword evidence="4" id="KW-1185">Reference proteome</keyword>
<keyword evidence="3" id="KW-0378">Hydrolase</keyword>
<dbReference type="RefSeq" id="WP_109230237.1">
    <property type="nucleotide sequence ID" value="NZ_PYHR01000002.1"/>
</dbReference>
<dbReference type="Gene3D" id="3.90.220.20">
    <property type="entry name" value="DNA methylase specificity domains"/>
    <property type="match status" value="2"/>
</dbReference>
<evidence type="ECO:0000313" key="4">
    <source>
        <dbReference type="Proteomes" id="UP000245166"/>
    </source>
</evidence>
<dbReference type="Proteomes" id="UP000245166">
    <property type="component" value="Unassembled WGS sequence"/>
</dbReference>
<dbReference type="AlphaFoldDB" id="A0A2U1ZXZ0"/>
<dbReference type="SUPFAM" id="SSF116734">
    <property type="entry name" value="DNA methylase specificity domain"/>
    <property type="match status" value="2"/>
</dbReference>
<dbReference type="OrthoDB" id="3197085at2"/>
<accession>A0A2U1ZXZ0</accession>
<proteinExistence type="predicted"/>
<dbReference type="GO" id="GO:0004519">
    <property type="term" value="F:endonuclease activity"/>
    <property type="evidence" value="ECO:0007669"/>
    <property type="project" value="UniProtKB-KW"/>
</dbReference>
<evidence type="ECO:0000313" key="3">
    <source>
        <dbReference type="EMBL" id="PWD51856.1"/>
    </source>
</evidence>
<dbReference type="PANTHER" id="PTHR43140:SF1">
    <property type="entry name" value="TYPE I RESTRICTION ENZYME ECOKI SPECIFICITY SUBUNIT"/>
    <property type="match status" value="1"/>
</dbReference>
<gene>
    <name evidence="3" type="ORF">C8046_15590</name>
</gene>
<organism evidence="3 4">
    <name type="scientific">Serinibacter arcticus</name>
    <dbReference type="NCBI Taxonomy" id="1655435"/>
    <lineage>
        <taxon>Bacteria</taxon>
        <taxon>Bacillati</taxon>
        <taxon>Actinomycetota</taxon>
        <taxon>Actinomycetes</taxon>
        <taxon>Micrococcales</taxon>
        <taxon>Beutenbergiaceae</taxon>
        <taxon>Serinibacter</taxon>
    </lineage>
</organism>
<keyword evidence="1" id="KW-0680">Restriction system</keyword>
<protein>
    <submittedName>
        <fullName evidence="3">Restriction endonuclease subunit S</fullName>
    </submittedName>
</protein>